<comment type="similarity">
    <text evidence="2">Belongs to the bacterial solute-binding protein 5 family.</text>
</comment>
<dbReference type="InterPro" id="IPR030678">
    <property type="entry name" value="Peptide/Ni-bd"/>
</dbReference>
<dbReference type="GO" id="GO:0015833">
    <property type="term" value="P:peptide transport"/>
    <property type="evidence" value="ECO:0007669"/>
    <property type="project" value="TreeGrafter"/>
</dbReference>
<dbReference type="CDD" id="cd08515">
    <property type="entry name" value="PBP2_NikA_DppA_OppA_like_10"/>
    <property type="match status" value="1"/>
</dbReference>
<evidence type="ECO:0000256" key="3">
    <source>
        <dbReference type="ARBA" id="ARBA00022729"/>
    </source>
</evidence>
<reference evidence="6" key="1">
    <citation type="journal article" date="2014" name="Int. J. Syst. Evol. Microbiol.">
        <title>Complete genome sequence of Corynebacterium casei LMG S-19264T (=DSM 44701T), isolated from a smear-ripened cheese.</title>
        <authorList>
            <consortium name="US DOE Joint Genome Institute (JGI-PGF)"/>
            <person name="Walter F."/>
            <person name="Albersmeier A."/>
            <person name="Kalinowski J."/>
            <person name="Ruckert C."/>
        </authorList>
    </citation>
    <scope>NUCLEOTIDE SEQUENCE</scope>
    <source>
        <strain evidence="6">KCTC 42650</strain>
    </source>
</reference>
<dbReference type="GO" id="GO:0030288">
    <property type="term" value="C:outer membrane-bounded periplasmic space"/>
    <property type="evidence" value="ECO:0007669"/>
    <property type="project" value="UniProtKB-ARBA"/>
</dbReference>
<evidence type="ECO:0000259" key="5">
    <source>
        <dbReference type="Pfam" id="PF00496"/>
    </source>
</evidence>
<organism evidence="6 7">
    <name type="scientific">Seohaeicola zhoushanensis</name>
    <dbReference type="NCBI Taxonomy" id="1569283"/>
    <lineage>
        <taxon>Bacteria</taxon>
        <taxon>Pseudomonadati</taxon>
        <taxon>Pseudomonadota</taxon>
        <taxon>Alphaproteobacteria</taxon>
        <taxon>Rhodobacterales</taxon>
        <taxon>Roseobacteraceae</taxon>
        <taxon>Seohaeicola</taxon>
    </lineage>
</organism>
<proteinExistence type="inferred from homology"/>
<dbReference type="InterPro" id="IPR023765">
    <property type="entry name" value="SBP_5_CS"/>
</dbReference>
<dbReference type="GO" id="GO:0043190">
    <property type="term" value="C:ATP-binding cassette (ABC) transporter complex"/>
    <property type="evidence" value="ECO:0007669"/>
    <property type="project" value="InterPro"/>
</dbReference>
<evidence type="ECO:0000313" key="6">
    <source>
        <dbReference type="EMBL" id="GHF74250.1"/>
    </source>
</evidence>
<evidence type="ECO:0000256" key="2">
    <source>
        <dbReference type="ARBA" id="ARBA00005695"/>
    </source>
</evidence>
<comment type="caution">
    <text evidence="6">The sequence shown here is derived from an EMBL/GenBank/DDBJ whole genome shotgun (WGS) entry which is preliminary data.</text>
</comment>
<feature type="signal peptide" evidence="4">
    <location>
        <begin position="1"/>
        <end position="22"/>
    </location>
</feature>
<dbReference type="AlphaFoldDB" id="A0A8J3MAG0"/>
<dbReference type="InterPro" id="IPR039424">
    <property type="entry name" value="SBP_5"/>
</dbReference>
<dbReference type="GO" id="GO:1904680">
    <property type="term" value="F:peptide transmembrane transporter activity"/>
    <property type="evidence" value="ECO:0007669"/>
    <property type="project" value="TreeGrafter"/>
</dbReference>
<accession>A0A8J3MAG0</accession>
<keyword evidence="3 4" id="KW-0732">Signal</keyword>
<comment type="subcellular location">
    <subcellularLocation>
        <location evidence="1">Periplasm</location>
    </subcellularLocation>
</comment>
<feature type="chain" id="PRO_5035282873" evidence="4">
    <location>
        <begin position="23"/>
        <end position="514"/>
    </location>
</feature>
<evidence type="ECO:0000256" key="4">
    <source>
        <dbReference type="SAM" id="SignalP"/>
    </source>
</evidence>
<sequence>MIERSTVLAAAMSVLAAGPAFAGKDTDTFTWTTSTEMDTPDIYYGNQREALITSYAMCDSLVHRDPVTNEYQPLLATSWKWTDDKTLELELREGVKFHDGTDFDAEDVAYTLNHVAAPDSDMKIRVIVDWIDNVEVVSPTKVVIHAKGPTPAALEYLTGTSPIFPSGHYESAPEVPGANNSTRRDWGAVVPVCTGPYKVTDYQPGQSLTLERNDNYWEGSPKGKPSIGKIVYRTIKDPETQIAELMTGGVDWIWGVPPENAEMLGSMDNLTVVSAPTMRMSFLSLDAAGRTGAGNPMTDVRVRKAVAHAIDREAISKSLVGEGSAVQKSMCVPVQFGCETDVTQYEYDPAKAKALLAEAGYPDGFEIDFFAYRDRAYSEAVLNYLREVGIKANFQFLQWRALRPLIAEDKTPMAHLTFGSNGILDVSASTSYYFKGSSDDYARDDEVRAWLDEGDSTTDPDARKGLYSKALKKIADEAYYLPLFVYGRTYAFNKDLDYPVTPDEMAHFYLAKWK</sequence>
<keyword evidence="7" id="KW-1185">Reference proteome</keyword>
<reference evidence="6" key="2">
    <citation type="submission" date="2020-09" db="EMBL/GenBank/DDBJ databases">
        <authorList>
            <person name="Sun Q."/>
            <person name="Kim S."/>
        </authorList>
    </citation>
    <scope>NUCLEOTIDE SEQUENCE</scope>
    <source>
        <strain evidence="6">KCTC 42650</strain>
    </source>
</reference>
<dbReference type="SUPFAM" id="SSF53850">
    <property type="entry name" value="Periplasmic binding protein-like II"/>
    <property type="match status" value="1"/>
</dbReference>
<feature type="domain" description="Solute-binding protein family 5" evidence="5">
    <location>
        <begin position="70"/>
        <end position="436"/>
    </location>
</feature>
<dbReference type="Pfam" id="PF00496">
    <property type="entry name" value="SBP_bac_5"/>
    <property type="match status" value="1"/>
</dbReference>
<dbReference type="Gene3D" id="3.10.105.10">
    <property type="entry name" value="Dipeptide-binding Protein, Domain 3"/>
    <property type="match status" value="1"/>
</dbReference>
<dbReference type="PANTHER" id="PTHR30290">
    <property type="entry name" value="PERIPLASMIC BINDING COMPONENT OF ABC TRANSPORTER"/>
    <property type="match status" value="1"/>
</dbReference>
<dbReference type="InterPro" id="IPR000914">
    <property type="entry name" value="SBP_5_dom"/>
</dbReference>
<dbReference type="RefSeq" id="WP_189682981.1">
    <property type="nucleotide sequence ID" value="NZ_BNCJ01000038.1"/>
</dbReference>
<dbReference type="EMBL" id="BNCJ01000038">
    <property type="protein sequence ID" value="GHF74250.1"/>
    <property type="molecule type" value="Genomic_DNA"/>
</dbReference>
<dbReference type="Gene3D" id="3.90.76.10">
    <property type="entry name" value="Dipeptide-binding Protein, Domain 1"/>
    <property type="match status" value="1"/>
</dbReference>
<dbReference type="PROSITE" id="PS01040">
    <property type="entry name" value="SBP_BACTERIAL_5"/>
    <property type="match status" value="1"/>
</dbReference>
<gene>
    <name evidence="6" type="ORF">GCM10017056_51200</name>
</gene>
<dbReference type="Gene3D" id="3.40.190.10">
    <property type="entry name" value="Periplasmic binding protein-like II"/>
    <property type="match status" value="1"/>
</dbReference>
<name>A0A8J3MAG0_9RHOB</name>
<evidence type="ECO:0000313" key="7">
    <source>
        <dbReference type="Proteomes" id="UP000626220"/>
    </source>
</evidence>
<dbReference type="Proteomes" id="UP000626220">
    <property type="component" value="Unassembled WGS sequence"/>
</dbReference>
<evidence type="ECO:0000256" key="1">
    <source>
        <dbReference type="ARBA" id="ARBA00004418"/>
    </source>
</evidence>
<dbReference type="PANTHER" id="PTHR30290:SF38">
    <property type="entry name" value="D,D-DIPEPTIDE-BINDING PERIPLASMIC PROTEIN DDPA-RELATED"/>
    <property type="match status" value="1"/>
</dbReference>
<dbReference type="PIRSF" id="PIRSF002741">
    <property type="entry name" value="MppA"/>
    <property type="match status" value="1"/>
</dbReference>
<protein>
    <submittedName>
        <fullName evidence="6">ABC transporter substrate-binding protein</fullName>
    </submittedName>
</protein>